<dbReference type="EMBL" id="BMMP01000023">
    <property type="protein sequence ID" value="GGO57092.1"/>
    <property type="molecule type" value="Genomic_DNA"/>
</dbReference>
<gene>
    <name evidence="3" type="ORF">GCM10012287_52170</name>
</gene>
<keyword evidence="2" id="KW-0812">Transmembrane</keyword>
<reference evidence="4" key="1">
    <citation type="journal article" date="2019" name="Int. J. Syst. Evol. Microbiol.">
        <title>The Global Catalogue of Microorganisms (GCM) 10K type strain sequencing project: providing services to taxonomists for standard genome sequencing and annotation.</title>
        <authorList>
            <consortium name="The Broad Institute Genomics Platform"/>
            <consortium name="The Broad Institute Genome Sequencing Center for Infectious Disease"/>
            <person name="Wu L."/>
            <person name="Ma J."/>
        </authorList>
    </citation>
    <scope>NUCLEOTIDE SEQUENCE [LARGE SCALE GENOMIC DNA]</scope>
    <source>
        <strain evidence="4">CGMCC 4.7178</strain>
    </source>
</reference>
<dbReference type="RefSeq" id="WP_189039645.1">
    <property type="nucleotide sequence ID" value="NZ_BMMP01000023.1"/>
</dbReference>
<feature type="compositionally biased region" description="Low complexity" evidence="1">
    <location>
        <begin position="128"/>
        <end position="139"/>
    </location>
</feature>
<comment type="caution">
    <text evidence="3">The sequence shown here is derived from an EMBL/GenBank/DDBJ whole genome shotgun (WGS) entry which is preliminary data.</text>
</comment>
<keyword evidence="2" id="KW-0472">Membrane</keyword>
<feature type="transmembrane region" description="Helical" evidence="2">
    <location>
        <begin position="66"/>
        <end position="87"/>
    </location>
</feature>
<sequence length="155" mass="15699">MGAATGTARPDAGGGRLSAVRCSSEGLRVARRSLLRRGVALVLGAFLLHALAFCLAPGVLSRSVHGGLQVGELATGAQVLVIGFGVWAHDRAAKRRVDPLARRVAARHRDGFGREPGAAGSATGGGQAPAARSAVPSAPFDAFDRGKAFGGRAPL</sequence>
<evidence type="ECO:0000256" key="2">
    <source>
        <dbReference type="SAM" id="Phobius"/>
    </source>
</evidence>
<keyword evidence="2" id="KW-1133">Transmembrane helix</keyword>
<evidence type="ECO:0000256" key="1">
    <source>
        <dbReference type="SAM" id="MobiDB-lite"/>
    </source>
</evidence>
<feature type="transmembrane region" description="Helical" evidence="2">
    <location>
        <begin position="38"/>
        <end position="60"/>
    </location>
</feature>
<evidence type="ECO:0008006" key="5">
    <source>
        <dbReference type="Google" id="ProtNLM"/>
    </source>
</evidence>
<protein>
    <recommendedName>
        <fullName evidence="5">DUF485 domain-containing protein</fullName>
    </recommendedName>
</protein>
<accession>A0ABQ2MT35</accession>
<name>A0ABQ2MT35_9ACTN</name>
<feature type="region of interest" description="Disordered" evidence="1">
    <location>
        <begin position="111"/>
        <end position="155"/>
    </location>
</feature>
<evidence type="ECO:0000313" key="3">
    <source>
        <dbReference type="EMBL" id="GGO57092.1"/>
    </source>
</evidence>
<keyword evidence="4" id="KW-1185">Reference proteome</keyword>
<organism evidence="3 4">
    <name type="scientific">Streptomyces daqingensis</name>
    <dbReference type="NCBI Taxonomy" id="1472640"/>
    <lineage>
        <taxon>Bacteria</taxon>
        <taxon>Bacillati</taxon>
        <taxon>Actinomycetota</taxon>
        <taxon>Actinomycetes</taxon>
        <taxon>Kitasatosporales</taxon>
        <taxon>Streptomycetaceae</taxon>
        <taxon>Streptomyces</taxon>
    </lineage>
</organism>
<dbReference type="Proteomes" id="UP000631535">
    <property type="component" value="Unassembled WGS sequence"/>
</dbReference>
<evidence type="ECO:0000313" key="4">
    <source>
        <dbReference type="Proteomes" id="UP000631535"/>
    </source>
</evidence>
<proteinExistence type="predicted"/>